<gene>
    <name evidence="1" type="ORF">GDO81_010287</name>
</gene>
<comment type="caution">
    <text evidence="1">The sequence shown here is derived from an EMBL/GenBank/DDBJ whole genome shotgun (WGS) entry which is preliminary data.</text>
</comment>
<dbReference type="EMBL" id="WNYA01000004">
    <property type="protein sequence ID" value="KAG8577778.1"/>
    <property type="molecule type" value="Genomic_DNA"/>
</dbReference>
<sequence length="103" mass="11740">MGCRAQPSHLEEHFHSNLHLTNLGLSTPGMASVSCTTKCAVRNWQNIVHGFRHHTGLGEWNAPSDINCCQLLIWQLQVTLLGKRHIFTCLENRKHYILIQPQT</sequence>
<accession>A0AAV7BZX2</accession>
<evidence type="ECO:0000313" key="1">
    <source>
        <dbReference type="EMBL" id="KAG8577778.1"/>
    </source>
</evidence>
<evidence type="ECO:0000313" key="2">
    <source>
        <dbReference type="Proteomes" id="UP000824782"/>
    </source>
</evidence>
<protein>
    <submittedName>
        <fullName evidence="1">Uncharacterized protein</fullName>
    </submittedName>
</protein>
<organism evidence="1 2">
    <name type="scientific">Engystomops pustulosus</name>
    <name type="common">Tungara frog</name>
    <name type="synonym">Physalaemus pustulosus</name>
    <dbReference type="NCBI Taxonomy" id="76066"/>
    <lineage>
        <taxon>Eukaryota</taxon>
        <taxon>Metazoa</taxon>
        <taxon>Chordata</taxon>
        <taxon>Craniata</taxon>
        <taxon>Vertebrata</taxon>
        <taxon>Euteleostomi</taxon>
        <taxon>Amphibia</taxon>
        <taxon>Batrachia</taxon>
        <taxon>Anura</taxon>
        <taxon>Neobatrachia</taxon>
        <taxon>Hyloidea</taxon>
        <taxon>Leptodactylidae</taxon>
        <taxon>Leiuperinae</taxon>
        <taxon>Engystomops</taxon>
    </lineage>
</organism>
<keyword evidence="2" id="KW-1185">Reference proteome</keyword>
<name>A0AAV7BZX2_ENGPU</name>
<proteinExistence type="predicted"/>
<dbReference type="AlphaFoldDB" id="A0AAV7BZX2"/>
<dbReference type="Proteomes" id="UP000824782">
    <property type="component" value="Unassembled WGS sequence"/>
</dbReference>
<dbReference type="PROSITE" id="PS51257">
    <property type="entry name" value="PROKAR_LIPOPROTEIN"/>
    <property type="match status" value="1"/>
</dbReference>
<reference evidence="1" key="1">
    <citation type="thesis" date="2020" institute="ProQuest LLC" country="789 East Eisenhower Parkway, Ann Arbor, MI, USA">
        <title>Comparative Genomics and Chromosome Evolution.</title>
        <authorList>
            <person name="Mudd A.B."/>
        </authorList>
    </citation>
    <scope>NUCLEOTIDE SEQUENCE</scope>
    <source>
        <strain evidence="1">237g6f4</strain>
        <tissue evidence="1">Blood</tissue>
    </source>
</reference>